<organism evidence="1 2">
    <name type="scientific">Streptomyces silvensis</name>
    <dbReference type="NCBI Taxonomy" id="1765722"/>
    <lineage>
        <taxon>Bacteria</taxon>
        <taxon>Bacillati</taxon>
        <taxon>Actinomycetota</taxon>
        <taxon>Actinomycetes</taxon>
        <taxon>Kitasatosporales</taxon>
        <taxon>Streptomycetaceae</taxon>
        <taxon>Streptomyces</taxon>
    </lineage>
</organism>
<dbReference type="Proteomes" id="UP000054804">
    <property type="component" value="Unassembled WGS sequence"/>
</dbReference>
<reference evidence="1 2" key="1">
    <citation type="submission" date="2015-12" db="EMBL/GenBank/DDBJ databases">
        <title>Draft genome sequence of Streptomyces silvensis ATCC 53525, a producer of novel hormone antagonists.</title>
        <authorList>
            <person name="Johnston C.W."/>
            <person name="Li Y."/>
            <person name="Magarvey N.A."/>
        </authorList>
    </citation>
    <scope>NUCLEOTIDE SEQUENCE [LARGE SCALE GENOMIC DNA]</scope>
    <source>
        <strain evidence="1 2">ATCC 53525</strain>
    </source>
</reference>
<keyword evidence="2" id="KW-1185">Reference proteome</keyword>
<sequence length="168" mass="18788">MGRRNGVVRESGELVQIDMLPGFEDEQPAKKPVRYSWRGRHVNVSKEMGAAVWRKDSGYDRNDRDVLGFYIFNSGEKAARLEMTFDQIGQELGMNPRAVSKSVKKLHAGGFLLEAGTMAKVTLYRLNGRFGYDGPAEEQVKAVADMRHPVIPAPEPEPAKSRPSKEVK</sequence>
<comment type="caution">
    <text evidence="1">The sequence shown here is derived from an EMBL/GenBank/DDBJ whole genome shotgun (WGS) entry which is preliminary data.</text>
</comment>
<accession>A0A0W7X3F0</accession>
<dbReference type="AlphaFoldDB" id="A0A0W7X3F0"/>
<evidence type="ECO:0000313" key="1">
    <source>
        <dbReference type="EMBL" id="KUF17390.1"/>
    </source>
</evidence>
<proteinExistence type="predicted"/>
<dbReference type="OrthoDB" id="4202440at2"/>
<dbReference type="EMBL" id="LOCL01000034">
    <property type="protein sequence ID" value="KUF17390.1"/>
    <property type="molecule type" value="Genomic_DNA"/>
</dbReference>
<evidence type="ECO:0000313" key="2">
    <source>
        <dbReference type="Proteomes" id="UP000054804"/>
    </source>
</evidence>
<protein>
    <submittedName>
        <fullName evidence="1">Uncharacterized protein</fullName>
    </submittedName>
</protein>
<dbReference type="RefSeq" id="WP_058848653.1">
    <property type="nucleotide sequence ID" value="NZ_LOCL01000034.1"/>
</dbReference>
<name>A0A0W7X3F0_9ACTN</name>
<gene>
    <name evidence="1" type="ORF">AT728_16445</name>
</gene>